<reference evidence="6" key="1">
    <citation type="journal article" date="2019" name="Int. J. Syst. Evol. Microbiol.">
        <title>The Global Catalogue of Microorganisms (GCM) 10K type strain sequencing project: providing services to taxonomists for standard genome sequencing and annotation.</title>
        <authorList>
            <consortium name="The Broad Institute Genomics Platform"/>
            <consortium name="The Broad Institute Genome Sequencing Center for Infectious Disease"/>
            <person name="Wu L."/>
            <person name="Ma J."/>
        </authorList>
    </citation>
    <scope>NUCLEOTIDE SEQUENCE [LARGE SCALE GENOMIC DNA]</scope>
    <source>
        <strain evidence="6">JCM 17543</strain>
    </source>
</reference>
<protein>
    <recommendedName>
        <fullName evidence="4">M23ase beta-sheet core domain-containing protein</fullName>
    </recommendedName>
</protein>
<feature type="chain" id="PRO_5047357958" description="M23ase beta-sheet core domain-containing protein" evidence="3">
    <location>
        <begin position="25"/>
        <end position="393"/>
    </location>
</feature>
<evidence type="ECO:0000256" key="3">
    <source>
        <dbReference type="SAM" id="SignalP"/>
    </source>
</evidence>
<feature type="compositionally biased region" description="Low complexity" evidence="2">
    <location>
        <begin position="239"/>
        <end position="250"/>
    </location>
</feature>
<dbReference type="Pfam" id="PF01551">
    <property type="entry name" value="Peptidase_M23"/>
    <property type="match status" value="1"/>
</dbReference>
<comment type="caution">
    <text evidence="5">The sequence shown here is derived from an EMBL/GenBank/DDBJ whole genome shotgun (WGS) entry which is preliminary data.</text>
</comment>
<dbReference type="InterPro" id="IPR011055">
    <property type="entry name" value="Dup_hybrid_motif"/>
</dbReference>
<dbReference type="RefSeq" id="WP_344699080.1">
    <property type="nucleotide sequence ID" value="NZ_BAABBM010000001.1"/>
</dbReference>
<evidence type="ECO:0000256" key="2">
    <source>
        <dbReference type="SAM" id="MobiDB-lite"/>
    </source>
</evidence>
<dbReference type="SUPFAM" id="SSF51261">
    <property type="entry name" value="Duplicated hybrid motif"/>
    <property type="match status" value="1"/>
</dbReference>
<organism evidence="5 6">
    <name type="scientific">Sphingomonas limnosediminicola</name>
    <dbReference type="NCBI Taxonomy" id="940133"/>
    <lineage>
        <taxon>Bacteria</taxon>
        <taxon>Pseudomonadati</taxon>
        <taxon>Pseudomonadota</taxon>
        <taxon>Alphaproteobacteria</taxon>
        <taxon>Sphingomonadales</taxon>
        <taxon>Sphingomonadaceae</taxon>
        <taxon>Sphingomonas</taxon>
    </lineage>
</organism>
<evidence type="ECO:0000256" key="1">
    <source>
        <dbReference type="SAM" id="Coils"/>
    </source>
</evidence>
<dbReference type="Gene3D" id="2.70.70.10">
    <property type="entry name" value="Glucose Permease (Domain IIA)"/>
    <property type="match status" value="1"/>
</dbReference>
<evidence type="ECO:0000259" key="4">
    <source>
        <dbReference type="Pfam" id="PF01551"/>
    </source>
</evidence>
<gene>
    <name evidence="5" type="ORF">GCM10022276_15200</name>
</gene>
<proteinExistence type="predicted"/>
<name>A0ABP7LCU9_9SPHN</name>
<keyword evidence="1" id="KW-0175">Coiled coil</keyword>
<keyword evidence="3" id="KW-0732">Signal</keyword>
<keyword evidence="6" id="KW-1185">Reference proteome</keyword>
<dbReference type="CDD" id="cd12797">
    <property type="entry name" value="M23_peptidase"/>
    <property type="match status" value="1"/>
</dbReference>
<dbReference type="InterPro" id="IPR016047">
    <property type="entry name" value="M23ase_b-sheet_dom"/>
</dbReference>
<feature type="region of interest" description="Disordered" evidence="2">
    <location>
        <begin position="239"/>
        <end position="265"/>
    </location>
</feature>
<feature type="coiled-coil region" evidence="1">
    <location>
        <begin position="32"/>
        <end position="66"/>
    </location>
</feature>
<accession>A0ABP7LCU9</accession>
<evidence type="ECO:0000313" key="5">
    <source>
        <dbReference type="EMBL" id="GAA3897155.1"/>
    </source>
</evidence>
<evidence type="ECO:0000313" key="6">
    <source>
        <dbReference type="Proteomes" id="UP001500827"/>
    </source>
</evidence>
<feature type="domain" description="M23ase beta-sheet core" evidence="4">
    <location>
        <begin position="292"/>
        <end position="359"/>
    </location>
</feature>
<feature type="signal peptide" evidence="3">
    <location>
        <begin position="1"/>
        <end position="24"/>
    </location>
</feature>
<dbReference type="EMBL" id="BAABBM010000001">
    <property type="protein sequence ID" value="GAA3897155.1"/>
    <property type="molecule type" value="Genomic_DNA"/>
</dbReference>
<sequence length="393" mass="40726">MRRFALVLIAVPLLVAASAPVVTPASTPDSDLQRAQSEQAAAEKEAGRLSQLAANARNEVDRVRAEQAAAAQGMEAAEARITAADIRLRMASAFVAAHQRKLAEEQRPVASLLAGLAVMAQRPPLLAIADRGSADELVKVRLLLDSTLPIIRARTARLSVQLDESRRLEASALAARSELEGSRKDLGAKRQRFAALEQRALQLAAKSGSAALGAGDVAIAASESVERLRGSESSSRSAAALAGQLAGEDAAPPRPTAGEGRLTPPPFAYQLPAAAAVTEGLAAVNESGVRARGLTLATWRGAPVTAPAAGTVRFSGPFHDYDGVLIIDHGGGWLSLLVNISSALKPGDRVALGEDVGRALGPLQVELSQYGRRISPAIIAGSSQSLSKDPKGS</sequence>
<dbReference type="Proteomes" id="UP001500827">
    <property type="component" value="Unassembled WGS sequence"/>
</dbReference>